<dbReference type="PANTHER" id="PTHR43065">
    <property type="entry name" value="SENSOR HISTIDINE KINASE"/>
    <property type="match status" value="1"/>
</dbReference>
<proteinExistence type="predicted"/>
<dbReference type="Gene3D" id="1.10.287.130">
    <property type="match status" value="1"/>
</dbReference>
<feature type="domain" description="Histidine kinase" evidence="10">
    <location>
        <begin position="426"/>
        <end position="638"/>
    </location>
</feature>
<dbReference type="GO" id="GO:0000155">
    <property type="term" value="F:phosphorelay sensor kinase activity"/>
    <property type="evidence" value="ECO:0007669"/>
    <property type="project" value="InterPro"/>
</dbReference>
<dbReference type="PANTHER" id="PTHR43065:SF10">
    <property type="entry name" value="PEROXIDE STRESS-ACTIVATED HISTIDINE KINASE MAK3"/>
    <property type="match status" value="1"/>
</dbReference>
<keyword evidence="6" id="KW-0418">Kinase</keyword>
<dbReference type="InterPro" id="IPR003594">
    <property type="entry name" value="HATPase_dom"/>
</dbReference>
<evidence type="ECO:0000256" key="4">
    <source>
        <dbReference type="ARBA" id="ARBA00022679"/>
    </source>
</evidence>
<dbReference type="Pfam" id="PF00512">
    <property type="entry name" value="HisKA"/>
    <property type="match status" value="1"/>
</dbReference>
<dbReference type="EC" id="2.7.13.3" evidence="2"/>
<dbReference type="PROSITE" id="PS50109">
    <property type="entry name" value="HIS_KIN"/>
    <property type="match status" value="1"/>
</dbReference>
<dbReference type="InterPro" id="IPR036097">
    <property type="entry name" value="HisK_dim/P_sf"/>
</dbReference>
<dbReference type="SMART" id="SM00388">
    <property type="entry name" value="HisKA"/>
    <property type="match status" value="1"/>
</dbReference>
<dbReference type="InterPro" id="IPR004358">
    <property type="entry name" value="Sig_transdc_His_kin-like_C"/>
</dbReference>
<comment type="caution">
    <text evidence="11">The sequence shown here is derived from an EMBL/GenBank/DDBJ whole genome shotgun (WGS) entry which is preliminary data.</text>
</comment>
<evidence type="ECO:0000256" key="7">
    <source>
        <dbReference type="ARBA" id="ARBA00022840"/>
    </source>
</evidence>
<dbReference type="SMART" id="SM00387">
    <property type="entry name" value="HATPase_c"/>
    <property type="match status" value="1"/>
</dbReference>
<sequence>MKISLSLRIFLVHLVYILVFTTTAGYIVSRIVQESYRDYGERWEKQVATWPIEQYFQPMAEEVARSLLRETSSGFPEKNQNVREKVADGLLVVLKGIPAVKSMLVLDRSLRIQYASDADALDLAFTKDEDKVFLGETVLSTRQVKDQDGALVTQVLVPVFDKQDPAGDAAGEHLGSLLLTWAQDPELMARRPSLEMPRPKVDVQDITIPAVLFVALVGLGSLLIAAVTGHSVRGLDKALAAYRERGFEGGLQAGKLAEKGELAGTVRAISEMGGKLERLTREGREREALLGTLSASLEDAMIALGPDGEPVAWNRAACRLAGHEGTGHGENGQGPDEDEEAAIRQILDSNPWWIRGKGNATLQHEDEVRLPGGVVIPAKLTRVPFEVRPGETGELLLIRDLATLRKVEAHLLEAGRYAVLAHLAAGMAHEIRNPLHSIGLNAGVVEQYLDMDWTEGGRLAVGESLSSIRDETRRLTELLNNYLGLVRPGDKTESVNLEDLCRRVVRLMSYTAKKSGVDLRISGGESATVVDGNAERLQQAILNLVLNALQAMPDGGIITLEAGRKEGAAILRVTDTGPGVPSALESSLFDVSVSTRPEGSGLGLPLVRLIAEAHGGSISYSAGEQGGATFTLVLPASSSPA</sequence>
<reference evidence="11 12" key="1">
    <citation type="submission" date="2020-08" db="EMBL/GenBank/DDBJ databases">
        <title>Acidobacteriota in marine sediments use diverse sulfur dissimilation pathways.</title>
        <authorList>
            <person name="Wasmund K."/>
        </authorList>
    </citation>
    <scope>NUCLEOTIDE SEQUENCE [LARGE SCALE GENOMIC DNA]</scope>
    <source>
        <strain evidence="11">MAG AM4</strain>
    </source>
</reference>
<evidence type="ECO:0000256" key="1">
    <source>
        <dbReference type="ARBA" id="ARBA00000085"/>
    </source>
</evidence>
<evidence type="ECO:0000256" key="6">
    <source>
        <dbReference type="ARBA" id="ARBA00022777"/>
    </source>
</evidence>
<protein>
    <recommendedName>
        <fullName evidence="2">histidine kinase</fullName>
        <ecNumber evidence="2">2.7.13.3</ecNumber>
    </recommendedName>
</protein>
<dbReference type="Gene3D" id="3.30.565.10">
    <property type="entry name" value="Histidine kinase-like ATPase, C-terminal domain"/>
    <property type="match status" value="1"/>
</dbReference>
<organism evidence="11 12">
    <name type="scientific">Candidatus Polarisedimenticola svalbardensis</name>
    <dbReference type="NCBI Taxonomy" id="2886004"/>
    <lineage>
        <taxon>Bacteria</taxon>
        <taxon>Pseudomonadati</taxon>
        <taxon>Acidobacteriota</taxon>
        <taxon>Candidatus Polarisedimenticolia</taxon>
        <taxon>Candidatus Polarisedimenticolales</taxon>
        <taxon>Candidatus Polarisedimenticolaceae</taxon>
        <taxon>Candidatus Polarisedimenticola</taxon>
    </lineage>
</organism>
<name>A0A8J7C159_9BACT</name>
<dbReference type="InterPro" id="IPR005467">
    <property type="entry name" value="His_kinase_dom"/>
</dbReference>
<dbReference type="InterPro" id="IPR003661">
    <property type="entry name" value="HisK_dim/P_dom"/>
</dbReference>
<feature type="transmembrane region" description="Helical" evidence="9">
    <location>
        <begin position="206"/>
        <end position="227"/>
    </location>
</feature>
<dbReference type="AlphaFoldDB" id="A0A8J7C159"/>
<dbReference type="EMBL" id="JACXWD010000001">
    <property type="protein sequence ID" value="MBD3866645.1"/>
    <property type="molecule type" value="Genomic_DNA"/>
</dbReference>
<keyword evidence="9" id="KW-0472">Membrane</keyword>
<keyword evidence="4" id="KW-0808">Transferase</keyword>
<keyword evidence="8" id="KW-0902">Two-component regulatory system</keyword>
<evidence type="ECO:0000259" key="10">
    <source>
        <dbReference type="PROSITE" id="PS50109"/>
    </source>
</evidence>
<dbReference type="SUPFAM" id="SSF55874">
    <property type="entry name" value="ATPase domain of HSP90 chaperone/DNA topoisomerase II/histidine kinase"/>
    <property type="match status" value="1"/>
</dbReference>
<dbReference type="SUPFAM" id="SSF55785">
    <property type="entry name" value="PYP-like sensor domain (PAS domain)"/>
    <property type="match status" value="1"/>
</dbReference>
<evidence type="ECO:0000313" key="12">
    <source>
        <dbReference type="Proteomes" id="UP000648239"/>
    </source>
</evidence>
<evidence type="ECO:0000256" key="2">
    <source>
        <dbReference type="ARBA" id="ARBA00012438"/>
    </source>
</evidence>
<dbReference type="Pfam" id="PF02518">
    <property type="entry name" value="HATPase_c"/>
    <property type="match status" value="1"/>
</dbReference>
<feature type="transmembrane region" description="Helical" evidence="9">
    <location>
        <begin position="6"/>
        <end position="28"/>
    </location>
</feature>
<evidence type="ECO:0000256" key="3">
    <source>
        <dbReference type="ARBA" id="ARBA00022553"/>
    </source>
</evidence>
<dbReference type="InterPro" id="IPR035965">
    <property type="entry name" value="PAS-like_dom_sf"/>
</dbReference>
<keyword evidence="9" id="KW-0812">Transmembrane</keyword>
<gene>
    <name evidence="11" type="ORF">IFK94_00830</name>
</gene>
<dbReference type="InterPro" id="IPR036890">
    <property type="entry name" value="HATPase_C_sf"/>
</dbReference>
<evidence type="ECO:0000256" key="8">
    <source>
        <dbReference type="ARBA" id="ARBA00023012"/>
    </source>
</evidence>
<dbReference type="CDD" id="cd00082">
    <property type="entry name" value="HisKA"/>
    <property type="match status" value="1"/>
</dbReference>
<dbReference type="CDD" id="cd00075">
    <property type="entry name" value="HATPase"/>
    <property type="match status" value="1"/>
</dbReference>
<dbReference type="PRINTS" id="PR00344">
    <property type="entry name" value="BCTRLSENSOR"/>
</dbReference>
<comment type="catalytic activity">
    <reaction evidence="1">
        <text>ATP + protein L-histidine = ADP + protein N-phospho-L-histidine.</text>
        <dbReference type="EC" id="2.7.13.3"/>
    </reaction>
</comment>
<keyword evidence="3" id="KW-0597">Phosphoprotein</keyword>
<dbReference type="Proteomes" id="UP000648239">
    <property type="component" value="Unassembled WGS sequence"/>
</dbReference>
<dbReference type="GO" id="GO:0005524">
    <property type="term" value="F:ATP binding"/>
    <property type="evidence" value="ECO:0007669"/>
    <property type="project" value="UniProtKB-KW"/>
</dbReference>
<keyword evidence="9" id="KW-1133">Transmembrane helix</keyword>
<keyword evidence="7" id="KW-0067">ATP-binding</keyword>
<evidence type="ECO:0000256" key="9">
    <source>
        <dbReference type="SAM" id="Phobius"/>
    </source>
</evidence>
<keyword evidence="5" id="KW-0547">Nucleotide-binding</keyword>
<evidence type="ECO:0000313" key="11">
    <source>
        <dbReference type="EMBL" id="MBD3866645.1"/>
    </source>
</evidence>
<accession>A0A8J7C159</accession>
<evidence type="ECO:0000256" key="5">
    <source>
        <dbReference type="ARBA" id="ARBA00022741"/>
    </source>
</evidence>
<dbReference type="SUPFAM" id="SSF47384">
    <property type="entry name" value="Homodimeric domain of signal transducing histidine kinase"/>
    <property type="match status" value="1"/>
</dbReference>